<sequence>MQAILIYVLLSAGCTSVVWLVYKALLENRMPVKTLRWYFLIGMMVAMLAPLSPWAIRQAVAEDTPDNTTVKNAPVIRTNDSGYIATQTTTAIDWKKGISGVFYIYLSVLIIFIIGIVRELVMIFACYKRATKEKRGRLCIAWNKQYKDSFSFFYLVFVNKEYLQEGQDNILLHEKIHAEQYHSIDRLLAQLLTAIVWFNPFMYMLRNELQLVHEYLADEGVLNNGIDKVQYQQLLLDHIIESKRIAITSTFKHSLIKKRFLMMSTKKAAPASRYRILLMAPATALMLLGVAFVNGQTVSETPNVAVALTKANMVYIGIENPVNIAVAGYKSNEIAVAIDNGTITGDNGQYVIKPAKPGKAVITVKAAGKVVKETTFTAKFLSDPEVAVATPGTGRLIKGGRISKETLLSAGGIVCVVENGEVDIPLKVVSFTMSVITNEYEQSMTSNGRFSPEQIKLIQSLGKDQRIIIDEIAAAGPDGRARKMPASLVFTIQ</sequence>
<dbReference type="RefSeq" id="WP_209141317.1">
    <property type="nucleotide sequence ID" value="NZ_JAGHKO010000006.1"/>
</dbReference>
<evidence type="ECO:0000313" key="6">
    <source>
        <dbReference type="Proteomes" id="UP000677244"/>
    </source>
</evidence>
<gene>
    <name evidence="5" type="ORF">J7I42_23420</name>
</gene>
<dbReference type="InterPro" id="IPR052173">
    <property type="entry name" value="Beta-lactam_resp_regulator"/>
</dbReference>
<protein>
    <recommendedName>
        <fullName evidence="7">Peptidase M56 domain-containing protein</fullName>
    </recommendedName>
</protein>
<comment type="caution">
    <text evidence="5">The sequence shown here is derived from an EMBL/GenBank/DDBJ whole genome shotgun (WGS) entry which is preliminary data.</text>
</comment>
<proteinExistence type="predicted"/>
<feature type="domain" description="Peptidase M56" evidence="2">
    <location>
        <begin position="160"/>
        <end position="262"/>
    </location>
</feature>
<evidence type="ECO:0000259" key="3">
    <source>
        <dbReference type="Pfam" id="PF12080"/>
    </source>
</evidence>
<feature type="transmembrane region" description="Helical" evidence="1">
    <location>
        <begin position="276"/>
        <end position="293"/>
    </location>
</feature>
<dbReference type="Pfam" id="PF21602">
    <property type="entry name" value="GldM_3rd"/>
    <property type="match status" value="1"/>
</dbReference>
<feature type="transmembrane region" description="Helical" evidence="1">
    <location>
        <begin position="37"/>
        <end position="56"/>
    </location>
</feature>
<accession>A0ABS3Z0R0</accession>
<organism evidence="5 6">
    <name type="scientific">Niastella soli</name>
    <dbReference type="NCBI Taxonomy" id="2821487"/>
    <lineage>
        <taxon>Bacteria</taxon>
        <taxon>Pseudomonadati</taxon>
        <taxon>Bacteroidota</taxon>
        <taxon>Chitinophagia</taxon>
        <taxon>Chitinophagales</taxon>
        <taxon>Chitinophagaceae</taxon>
        <taxon>Niastella</taxon>
    </lineage>
</organism>
<dbReference type="PANTHER" id="PTHR34978">
    <property type="entry name" value="POSSIBLE SENSOR-TRANSDUCER PROTEIN BLAR"/>
    <property type="match status" value="1"/>
</dbReference>
<reference evidence="5 6" key="1">
    <citation type="submission" date="2021-03" db="EMBL/GenBank/DDBJ databases">
        <title>Assistant Professor.</title>
        <authorList>
            <person name="Huq M.A."/>
        </authorList>
    </citation>
    <scope>NUCLEOTIDE SEQUENCE [LARGE SCALE GENOMIC DNA]</scope>
    <source>
        <strain evidence="5 6">MAH-29</strain>
    </source>
</reference>
<feature type="transmembrane region" description="Helical" evidence="1">
    <location>
        <begin position="6"/>
        <end position="25"/>
    </location>
</feature>
<evidence type="ECO:0000259" key="2">
    <source>
        <dbReference type="Pfam" id="PF05569"/>
    </source>
</evidence>
<feature type="domain" description="Gliding motility-associated protein GldM C-terminal" evidence="3">
    <location>
        <begin position="387"/>
        <end position="493"/>
    </location>
</feature>
<evidence type="ECO:0000313" key="5">
    <source>
        <dbReference type="EMBL" id="MBO9203260.1"/>
    </source>
</evidence>
<evidence type="ECO:0000256" key="1">
    <source>
        <dbReference type="SAM" id="Phobius"/>
    </source>
</evidence>
<dbReference type="CDD" id="cd07341">
    <property type="entry name" value="M56_BlaR1_MecR1_like"/>
    <property type="match status" value="1"/>
</dbReference>
<evidence type="ECO:0008006" key="7">
    <source>
        <dbReference type="Google" id="ProtNLM"/>
    </source>
</evidence>
<keyword evidence="1" id="KW-1133">Transmembrane helix</keyword>
<dbReference type="EMBL" id="JAGHKO010000006">
    <property type="protein sequence ID" value="MBO9203260.1"/>
    <property type="molecule type" value="Genomic_DNA"/>
</dbReference>
<dbReference type="PANTHER" id="PTHR34978:SF3">
    <property type="entry name" value="SLR0241 PROTEIN"/>
    <property type="match status" value="1"/>
</dbReference>
<feature type="transmembrane region" description="Helical" evidence="1">
    <location>
        <begin position="102"/>
        <end position="127"/>
    </location>
</feature>
<dbReference type="Pfam" id="PF05569">
    <property type="entry name" value="Peptidase_M56"/>
    <property type="match status" value="1"/>
</dbReference>
<dbReference type="InterPro" id="IPR048406">
    <property type="entry name" value="GldM_Ig-like-2"/>
</dbReference>
<keyword evidence="1" id="KW-0472">Membrane</keyword>
<feature type="domain" description="Gliding motility-associated protein GldM second immunoglobulin-like" evidence="4">
    <location>
        <begin position="305"/>
        <end position="377"/>
    </location>
</feature>
<name>A0ABS3Z0R0_9BACT</name>
<dbReference type="InterPro" id="IPR022719">
    <property type="entry name" value="Motility-assoc_prot_GldM_C"/>
</dbReference>
<dbReference type="Proteomes" id="UP000677244">
    <property type="component" value="Unassembled WGS sequence"/>
</dbReference>
<keyword evidence="1" id="KW-0812">Transmembrane</keyword>
<evidence type="ECO:0000259" key="4">
    <source>
        <dbReference type="Pfam" id="PF21602"/>
    </source>
</evidence>
<keyword evidence="6" id="KW-1185">Reference proteome</keyword>
<dbReference type="InterPro" id="IPR008756">
    <property type="entry name" value="Peptidase_M56"/>
</dbReference>
<dbReference type="Pfam" id="PF12080">
    <property type="entry name" value="GldM_4th"/>
    <property type="match status" value="1"/>
</dbReference>